<dbReference type="EMBL" id="JAAOXG010000019">
    <property type="protein sequence ID" value="NNJ30157.1"/>
    <property type="molecule type" value="Genomic_DNA"/>
</dbReference>
<organism evidence="11 12">
    <name type="scientific">Lacrimispora defluvii</name>
    <dbReference type="NCBI Taxonomy" id="2719233"/>
    <lineage>
        <taxon>Bacteria</taxon>
        <taxon>Bacillati</taxon>
        <taxon>Bacillota</taxon>
        <taxon>Clostridia</taxon>
        <taxon>Lachnospirales</taxon>
        <taxon>Lachnospiraceae</taxon>
        <taxon>Lacrimispora</taxon>
    </lineage>
</organism>
<evidence type="ECO:0000259" key="10">
    <source>
        <dbReference type="Pfam" id="PF04290"/>
    </source>
</evidence>
<evidence type="ECO:0000256" key="8">
    <source>
        <dbReference type="ARBA" id="ARBA00038436"/>
    </source>
</evidence>
<evidence type="ECO:0000256" key="3">
    <source>
        <dbReference type="ARBA" id="ARBA00022475"/>
    </source>
</evidence>
<keyword evidence="6 9" id="KW-1133">Transmembrane helix</keyword>
<evidence type="ECO:0000256" key="2">
    <source>
        <dbReference type="ARBA" id="ARBA00022448"/>
    </source>
</evidence>
<dbReference type="PANTHER" id="PTHR35011">
    <property type="entry name" value="2,3-DIKETO-L-GULONATE TRAP TRANSPORTER SMALL PERMEASE PROTEIN YIAM"/>
    <property type="match status" value="1"/>
</dbReference>
<name>A0ABX1VQK0_9FIRM</name>
<dbReference type="Pfam" id="PF04290">
    <property type="entry name" value="DctQ"/>
    <property type="match status" value="1"/>
</dbReference>
<reference evidence="11 12" key="1">
    <citation type="submission" date="2020-03" db="EMBL/GenBank/DDBJ databases">
        <title>Genome Sequence of industrial isolate, B5A.</title>
        <authorList>
            <person name="Sharma S."/>
            <person name="Patil P.B."/>
            <person name="Korpole S."/>
        </authorList>
    </citation>
    <scope>NUCLEOTIDE SEQUENCE [LARGE SCALE GENOMIC DNA]</scope>
    <source>
        <strain evidence="11 12">PI-S10-B5A</strain>
    </source>
</reference>
<evidence type="ECO:0000313" key="12">
    <source>
        <dbReference type="Proteomes" id="UP000539052"/>
    </source>
</evidence>
<dbReference type="InterPro" id="IPR007387">
    <property type="entry name" value="TRAP_DctQ"/>
</dbReference>
<feature type="transmembrane region" description="Helical" evidence="9">
    <location>
        <begin position="89"/>
        <end position="110"/>
    </location>
</feature>
<protein>
    <submittedName>
        <fullName evidence="11">TRAP transporter small permease</fullName>
    </submittedName>
</protein>
<keyword evidence="7 9" id="KW-0472">Membrane</keyword>
<feature type="transmembrane region" description="Helical" evidence="9">
    <location>
        <begin position="50"/>
        <end position="68"/>
    </location>
</feature>
<dbReference type="RefSeq" id="WP_170821361.1">
    <property type="nucleotide sequence ID" value="NZ_JAAOXG010000019.1"/>
</dbReference>
<dbReference type="InterPro" id="IPR055348">
    <property type="entry name" value="DctQ"/>
</dbReference>
<keyword evidence="2" id="KW-0813">Transport</keyword>
<dbReference type="PANTHER" id="PTHR35011:SF2">
    <property type="entry name" value="2,3-DIKETO-L-GULONATE TRAP TRANSPORTER SMALL PERMEASE PROTEIN YIAM"/>
    <property type="match status" value="1"/>
</dbReference>
<proteinExistence type="inferred from homology"/>
<gene>
    <name evidence="11" type="ORF">G9470_10205</name>
</gene>
<accession>A0ABX1VQK0</accession>
<evidence type="ECO:0000256" key="5">
    <source>
        <dbReference type="ARBA" id="ARBA00022692"/>
    </source>
</evidence>
<dbReference type="Proteomes" id="UP000539052">
    <property type="component" value="Unassembled WGS sequence"/>
</dbReference>
<keyword evidence="4" id="KW-0997">Cell inner membrane</keyword>
<comment type="subcellular location">
    <subcellularLocation>
        <location evidence="1">Cell inner membrane</location>
        <topology evidence="1">Multi-pass membrane protein</topology>
    </subcellularLocation>
</comment>
<evidence type="ECO:0000256" key="7">
    <source>
        <dbReference type="ARBA" id="ARBA00023136"/>
    </source>
</evidence>
<evidence type="ECO:0000256" key="6">
    <source>
        <dbReference type="ARBA" id="ARBA00022989"/>
    </source>
</evidence>
<comment type="similarity">
    <text evidence="8">Belongs to the TRAP transporter small permease family.</text>
</comment>
<feature type="transmembrane region" description="Helical" evidence="9">
    <location>
        <begin position="12"/>
        <end position="35"/>
    </location>
</feature>
<evidence type="ECO:0000256" key="9">
    <source>
        <dbReference type="SAM" id="Phobius"/>
    </source>
</evidence>
<evidence type="ECO:0000313" key="11">
    <source>
        <dbReference type="EMBL" id="NNJ30157.1"/>
    </source>
</evidence>
<comment type="caution">
    <text evidence="11">The sequence shown here is derived from an EMBL/GenBank/DDBJ whole genome shotgun (WGS) entry which is preliminary data.</text>
</comment>
<keyword evidence="12" id="KW-1185">Reference proteome</keyword>
<feature type="domain" description="Tripartite ATP-independent periplasmic transporters DctQ component" evidence="10">
    <location>
        <begin position="26"/>
        <end position="155"/>
    </location>
</feature>
<feature type="transmembrane region" description="Helical" evidence="9">
    <location>
        <begin position="130"/>
        <end position="152"/>
    </location>
</feature>
<evidence type="ECO:0000256" key="1">
    <source>
        <dbReference type="ARBA" id="ARBA00004429"/>
    </source>
</evidence>
<keyword evidence="5 9" id="KW-0812">Transmembrane</keyword>
<keyword evidence="3" id="KW-1003">Cell membrane</keyword>
<evidence type="ECO:0000256" key="4">
    <source>
        <dbReference type="ARBA" id="ARBA00022519"/>
    </source>
</evidence>
<sequence>MSVMHQVKDWIMKALGAVIIVLFAVMTVIGSYQIVTRYFFNRPSTISEELLTYSFTWMALFASAYVFGKRDHMRIGFLADKITGTPKKCLDAAIEMLAFVFAGVVMVYGGSSITKLTMIQTTASLQIPMGYVYAAVPVTGVLIMLFSLVNAIDLLHADHKEKEEA</sequence>